<feature type="binding site" evidence="18">
    <location>
        <position position="506"/>
    </location>
    <ligand>
        <name>Mg(2+)</name>
        <dbReference type="ChEBI" id="CHEBI:18420"/>
    </ligand>
</feature>
<dbReference type="GO" id="GO:0005789">
    <property type="term" value="C:endoplasmic reticulum membrane"/>
    <property type="evidence" value="ECO:0007669"/>
    <property type="project" value="UniProtKB-SubCell"/>
</dbReference>
<evidence type="ECO:0000313" key="23">
    <source>
        <dbReference type="Proteomes" id="UP000515150"/>
    </source>
</evidence>
<keyword evidence="23" id="KW-1185">Reference proteome</keyword>
<dbReference type="Pfam" id="PF16209">
    <property type="entry name" value="PhoLip_ATPase_N"/>
    <property type="match status" value="1"/>
</dbReference>
<keyword evidence="13 19" id="KW-0472">Membrane</keyword>
<evidence type="ECO:0000256" key="13">
    <source>
        <dbReference type="ARBA" id="ARBA00023136"/>
    </source>
</evidence>
<dbReference type="InterPro" id="IPR006539">
    <property type="entry name" value="P-type_ATPase_IV"/>
</dbReference>
<evidence type="ECO:0000256" key="14">
    <source>
        <dbReference type="ARBA" id="ARBA00034036"/>
    </source>
</evidence>
<dbReference type="SUPFAM" id="SSF81653">
    <property type="entry name" value="Calcium ATPase, transduction domain A"/>
    <property type="match status" value="1"/>
</dbReference>
<feature type="binding site" evidence="17">
    <location>
        <position position="899"/>
    </location>
    <ligand>
        <name>ATP</name>
        <dbReference type="ChEBI" id="CHEBI:30616"/>
    </ligand>
</feature>
<keyword evidence="11 19" id="KW-1278">Translocase</keyword>
<evidence type="ECO:0000256" key="12">
    <source>
        <dbReference type="ARBA" id="ARBA00022989"/>
    </source>
</evidence>
<evidence type="ECO:0000256" key="8">
    <source>
        <dbReference type="ARBA" id="ARBA00022824"/>
    </source>
</evidence>
<evidence type="ECO:0000256" key="9">
    <source>
        <dbReference type="ARBA" id="ARBA00022840"/>
    </source>
</evidence>
<feature type="binding site" evidence="17">
    <location>
        <position position="504"/>
    </location>
    <ligand>
        <name>ATP</name>
        <dbReference type="ChEBI" id="CHEBI:30616"/>
    </ligand>
</feature>
<feature type="binding site" evidence="17">
    <location>
        <position position="981"/>
    </location>
    <ligand>
        <name>ATP</name>
        <dbReference type="ChEBI" id="CHEBI:30616"/>
    </ligand>
</feature>
<evidence type="ECO:0000256" key="6">
    <source>
        <dbReference type="ARBA" id="ARBA00022723"/>
    </source>
</evidence>
<accession>A0A6P7LLQ9</accession>
<evidence type="ECO:0000256" key="10">
    <source>
        <dbReference type="ARBA" id="ARBA00022842"/>
    </source>
</evidence>
<feature type="binding site" evidence="18">
    <location>
        <position position="1105"/>
    </location>
    <ligand>
        <name>Mg(2+)</name>
        <dbReference type="ChEBI" id="CHEBI:18420"/>
    </ligand>
</feature>
<dbReference type="EC" id="7.6.2.1" evidence="19"/>
<dbReference type="InterPro" id="IPR023299">
    <property type="entry name" value="ATPase_P-typ_cyto_dom_N"/>
</dbReference>
<name>A0A6P7LLQ9_BETSP</name>
<feature type="domain" description="P-type ATPase C-terminal" evidence="22">
    <location>
        <begin position="1131"/>
        <end position="1374"/>
    </location>
</feature>
<dbReference type="SUPFAM" id="SSF81660">
    <property type="entry name" value="Metal cation-transporting ATPase, ATP-binding domain N"/>
    <property type="match status" value="1"/>
</dbReference>
<comment type="subcellular location">
    <subcellularLocation>
        <location evidence="2">Endomembrane system</location>
        <topology evidence="2">Multi-pass membrane protein</topology>
    </subcellularLocation>
    <subcellularLocation>
        <location evidence="3">Endoplasmic reticulum membrane</location>
    </subcellularLocation>
    <subcellularLocation>
        <location evidence="19">Membrane</location>
        <topology evidence="19">Multi-pass membrane protein</topology>
    </subcellularLocation>
</comment>
<dbReference type="PANTHER" id="PTHR24092:SF84">
    <property type="entry name" value="PHOSPHOLIPID-TRANSPORTING ATPASE VD"/>
    <property type="match status" value="1"/>
</dbReference>
<feature type="transmembrane region" description="Helical" evidence="19">
    <location>
        <begin position="393"/>
        <end position="414"/>
    </location>
</feature>
<feature type="binding site" evidence="17">
    <location>
        <position position="506"/>
    </location>
    <ligand>
        <name>ATP</name>
        <dbReference type="ChEBI" id="CHEBI:30616"/>
    </ligand>
</feature>
<dbReference type="NCBIfam" id="TIGR01494">
    <property type="entry name" value="ATPase_P-type"/>
    <property type="match status" value="2"/>
</dbReference>
<feature type="binding site" evidence="17">
    <location>
        <position position="1079"/>
    </location>
    <ligand>
        <name>ATP</name>
        <dbReference type="ChEBI" id="CHEBI:30616"/>
    </ligand>
</feature>
<organism evidence="23 24">
    <name type="scientific">Betta splendens</name>
    <name type="common">Siamese fighting fish</name>
    <dbReference type="NCBI Taxonomy" id="158456"/>
    <lineage>
        <taxon>Eukaryota</taxon>
        <taxon>Metazoa</taxon>
        <taxon>Chordata</taxon>
        <taxon>Craniata</taxon>
        <taxon>Vertebrata</taxon>
        <taxon>Euteleostomi</taxon>
        <taxon>Actinopterygii</taxon>
        <taxon>Neopterygii</taxon>
        <taxon>Teleostei</taxon>
        <taxon>Neoteleostei</taxon>
        <taxon>Acanthomorphata</taxon>
        <taxon>Anabantaria</taxon>
        <taxon>Anabantiformes</taxon>
        <taxon>Anabantoidei</taxon>
        <taxon>Osphronemidae</taxon>
        <taxon>Betta</taxon>
    </lineage>
</organism>
<feature type="transmembrane region" description="Helical" evidence="19">
    <location>
        <begin position="434"/>
        <end position="456"/>
    </location>
</feature>
<dbReference type="Gene3D" id="2.70.150.10">
    <property type="entry name" value="Calcium-transporting ATPase, cytoplasmic transduction domain A"/>
    <property type="match status" value="1"/>
</dbReference>
<dbReference type="SFLD" id="SFLDS00003">
    <property type="entry name" value="Haloacid_Dehalogenase"/>
    <property type="match status" value="1"/>
</dbReference>
<feature type="binding site" evidence="17">
    <location>
        <position position="855"/>
    </location>
    <ligand>
        <name>ATP</name>
        <dbReference type="ChEBI" id="CHEBI:30616"/>
    </ligand>
</feature>
<feature type="domain" description="P-type ATPase N-terminal" evidence="21">
    <location>
        <begin position="140"/>
        <end position="195"/>
    </location>
</feature>
<dbReference type="PANTHER" id="PTHR24092">
    <property type="entry name" value="PROBABLE PHOSPHOLIPID-TRANSPORTING ATPASE"/>
    <property type="match status" value="1"/>
</dbReference>
<feature type="binding site" evidence="17">
    <location>
        <position position="505"/>
    </location>
    <ligand>
        <name>ATP</name>
        <dbReference type="ChEBI" id="CHEBI:30616"/>
    </ligand>
</feature>
<feature type="binding site" evidence="17">
    <location>
        <position position="789"/>
    </location>
    <ligand>
        <name>ATP</name>
        <dbReference type="ChEBI" id="CHEBI:30616"/>
    </ligand>
</feature>
<dbReference type="InterPro" id="IPR008250">
    <property type="entry name" value="ATPase_P-typ_transduc_dom_A_sf"/>
</dbReference>
<evidence type="ECO:0000256" key="17">
    <source>
        <dbReference type="PIRSR" id="PIRSR606539-2"/>
    </source>
</evidence>
<feature type="binding site" evidence="17">
    <location>
        <position position="1108"/>
    </location>
    <ligand>
        <name>ATP</name>
        <dbReference type="ChEBI" id="CHEBI:30616"/>
    </ligand>
</feature>
<feature type="binding site" evidence="18">
    <location>
        <position position="504"/>
    </location>
    <ligand>
        <name>Mg(2+)</name>
        <dbReference type="ChEBI" id="CHEBI:18420"/>
    </ligand>
</feature>
<keyword evidence="12 19" id="KW-1133">Transmembrane helix</keyword>
<keyword evidence="9 17" id="KW-0067">ATP-binding</keyword>
<dbReference type="GO" id="GO:0005524">
    <property type="term" value="F:ATP binding"/>
    <property type="evidence" value="ECO:0007669"/>
    <property type="project" value="UniProtKB-UniRule"/>
</dbReference>
<feature type="transmembrane region" description="Helical" evidence="19">
    <location>
        <begin position="1270"/>
        <end position="1289"/>
    </location>
</feature>
<evidence type="ECO:0000259" key="22">
    <source>
        <dbReference type="Pfam" id="PF16212"/>
    </source>
</evidence>
<dbReference type="InParanoid" id="A0A6P7LLQ9"/>
<dbReference type="SUPFAM" id="SSF56784">
    <property type="entry name" value="HAD-like"/>
    <property type="match status" value="2"/>
</dbReference>
<dbReference type="PRINTS" id="PR00119">
    <property type="entry name" value="CATATPASE"/>
</dbReference>
<dbReference type="CDD" id="cd02073">
    <property type="entry name" value="P-type_ATPase_APLT_Dnf-like"/>
    <property type="match status" value="1"/>
</dbReference>
<evidence type="ECO:0000256" key="18">
    <source>
        <dbReference type="PIRSR" id="PIRSR606539-3"/>
    </source>
</evidence>
<dbReference type="GeneID" id="114848484"/>
<dbReference type="FunFam" id="3.40.50.1000:FF:000130">
    <property type="entry name" value="Phospholipid-transporting ATPase"/>
    <property type="match status" value="1"/>
</dbReference>
<evidence type="ECO:0000256" key="2">
    <source>
        <dbReference type="ARBA" id="ARBA00004127"/>
    </source>
</evidence>
<feature type="binding site" evidence="18">
    <location>
        <position position="1109"/>
    </location>
    <ligand>
        <name>Mg(2+)</name>
        <dbReference type="ChEBI" id="CHEBI:18420"/>
    </ligand>
</feature>
<dbReference type="GO" id="GO:0140351">
    <property type="term" value="F:glycosylceramide flippase activity"/>
    <property type="evidence" value="ECO:0007669"/>
    <property type="project" value="UniProtKB-ARBA"/>
</dbReference>
<dbReference type="SFLD" id="SFLDF00027">
    <property type="entry name" value="p-type_atpase"/>
    <property type="match status" value="1"/>
</dbReference>
<dbReference type="Pfam" id="PF13246">
    <property type="entry name" value="Cation_ATPase"/>
    <property type="match status" value="1"/>
</dbReference>
<keyword evidence="5 19" id="KW-0812">Transmembrane</keyword>
<dbReference type="RefSeq" id="XP_028994819.1">
    <property type="nucleotide sequence ID" value="XM_029138986.3"/>
</dbReference>
<feature type="transmembrane region" description="Helical" evidence="19">
    <location>
        <begin position="1301"/>
        <end position="1325"/>
    </location>
</feature>
<evidence type="ECO:0000256" key="16">
    <source>
        <dbReference type="PIRSR" id="PIRSR606539-1"/>
    </source>
</evidence>
<evidence type="ECO:0000256" key="20">
    <source>
        <dbReference type="SAM" id="MobiDB-lite"/>
    </source>
</evidence>
<keyword evidence="6 18" id="KW-0479">Metal-binding</keyword>
<dbReference type="InterPro" id="IPR036412">
    <property type="entry name" value="HAD-like_sf"/>
</dbReference>
<dbReference type="Proteomes" id="UP000515150">
    <property type="component" value="Chromosome 22"/>
</dbReference>
<dbReference type="SFLD" id="SFLDG00002">
    <property type="entry name" value="C1.7:_P-type_atpase_like"/>
    <property type="match status" value="1"/>
</dbReference>
<evidence type="ECO:0000256" key="3">
    <source>
        <dbReference type="ARBA" id="ARBA00004586"/>
    </source>
</evidence>
<feature type="transmembrane region" description="Helical" evidence="19">
    <location>
        <begin position="1242"/>
        <end position="1264"/>
    </location>
</feature>
<comment type="similarity">
    <text evidence="4 19">Belongs to the cation transport ATPase (P-type) (TC 3.A.3) family. Type IV subfamily.</text>
</comment>
<dbReference type="Gene3D" id="3.40.50.1000">
    <property type="entry name" value="HAD superfamily/HAD-like"/>
    <property type="match status" value="1"/>
</dbReference>
<dbReference type="PROSITE" id="PS00154">
    <property type="entry name" value="ATPASE_E1_E2"/>
    <property type="match status" value="1"/>
</dbReference>
<feature type="transmembrane region" description="Helical" evidence="19">
    <location>
        <begin position="1345"/>
        <end position="1364"/>
    </location>
</feature>
<dbReference type="NCBIfam" id="TIGR01652">
    <property type="entry name" value="ATPase-Plipid"/>
    <property type="match status" value="2"/>
</dbReference>
<evidence type="ECO:0000256" key="5">
    <source>
        <dbReference type="ARBA" id="ARBA00022692"/>
    </source>
</evidence>
<dbReference type="FunFam" id="2.70.150.10:FF:000022">
    <property type="entry name" value="Phospholipid-transporting ATPase"/>
    <property type="match status" value="1"/>
</dbReference>
<sequence length="1420" mass="157832">MFLREPERPTTGDWGFTSCFTFGSSSRLVVIWLKRKSCCLLLYLEDGRRSTCRDEDAVKAECGAETSGSASAAVMERFHWVQHRCQQLLLRGSERGRYAAPEGLAKSPSQDNPYCSYSSGKRRAVLSRHGPHQQESEAILRNYKGNAIRTTKYSLLTFIPMNLFEQFHRAANLYFLFLALLNWVPVVEAFQKEITMIPLLVVLIVIGIKDALEDYRRYLFDKKVNNNVVQVFCGKQKAYVERRWKNVQVGDFVRLSCNEIIPADMLLLFSSDPRGVCYIETANLDGETNLKQKQVVSDLPFQGEFTPESFHSRIECENPNNDLSRFRGYMEHSNGARVGLHNNNLLLRSCTIRNTETVVGIVVYAGHETKAMMNNSGPRYKRSRLEKRLNTDVLWCVLLLVVMCLTAAVGHGLWLKDHRDPVFQIDGETSPALAGFYVFWTMIIVLQVLIPISLYVSIEIVKLGQVYFIQNDLALYNEQLDSRIQCRALNITEDLGQIQYLFSDKTGTLTENKMVFRRCSIYGVEYPHEENARRLDVYEEEANAAGPSMTLRSGCSGKSRSCRSLSCTRSSVSLHTLTAESEEEEEEEQTSTHILSRTSAFLNHMARDVIPDPELMRKFHCVHSPESSLASSSSLELTYITDFFLALAICNSVVVSSPRHRQDAECEAAAPLKSLEDIKRMFHHFGFSPLSALSSLSPPQIKSSPNNLSSKPCTHGRTGASTGSSPPSTTEDPESNLEGSDPEGRGQGADAGQLKDREADDDVSTAKVEAADPPGADDDLVYEAESPDEAALVHAARAYSCTLRGRSAQSLLVDLPGVGPLAVQLLHILPFDSNRKRMSIVVRHPITGQVVVYTKGADCVIMDLAERPTGLELSAREIYTHIREQTQRHLDSYASEGLRTLCIAKKVLEEEEYEVWLKKQLLAESSIENREELMLESAQRLETNLTLLGATGIVDRLQEEVPETIEALQRAGVKVWVLTGDKQETAINIAHSCKLLCPNDQLLTVNCDSKDACVALLAELKHQHGGAGGGSAAAGGPEDGLPSSILVVDGRTLGWALQDELSSHFLELSSACKAVICCRSTPLQKSQVVRLIRDQLRVITLAVGDGANDVSMIQTADVGIGISGQEGMQAVMSSDFAISRFKHLSKLLLVHGHWCHCRLANMVLYFIYKNVMYGNLLFWYQFFCGFSGSVMTNSWVLILFNLLFTSVPPLIYGVLDQDASADALMCLPEVYTHTSKVYAPRVFWITLLDAFYQSLVCFFVPYFALAGSEVAELSLGSSINASALLIILLHQVLESHTLTWIHAVVLLLSGASYFGFVLLFSVVCVTCSPPTNPVGVETLQMSQPLFYTICALTTVVALLPRLFFRVLHNTLHPSAVLKSAQMDAVDSEMYRRRMERWNQHEAGVRPDLRPSAASAASCRT</sequence>
<dbReference type="Gene3D" id="3.40.1110.10">
    <property type="entry name" value="Calcium-transporting ATPase, cytoplasmic domain N"/>
    <property type="match status" value="1"/>
</dbReference>
<feature type="region of interest" description="Disordered" evidence="20">
    <location>
        <begin position="696"/>
        <end position="781"/>
    </location>
</feature>
<feature type="binding site" evidence="17">
    <location>
        <position position="979"/>
    </location>
    <ligand>
        <name>ATP</name>
        <dbReference type="ChEBI" id="CHEBI:30616"/>
    </ligand>
</feature>
<evidence type="ECO:0000313" key="24">
    <source>
        <dbReference type="RefSeq" id="XP_028994819.1"/>
    </source>
</evidence>
<keyword evidence="8" id="KW-0256">Endoplasmic reticulum</keyword>
<feature type="compositionally biased region" description="Low complexity" evidence="20">
    <location>
        <begin position="718"/>
        <end position="730"/>
    </location>
</feature>
<keyword evidence="7 17" id="KW-0547">Nucleotide-binding</keyword>
<evidence type="ECO:0000256" key="4">
    <source>
        <dbReference type="ARBA" id="ARBA00008109"/>
    </source>
</evidence>
<proteinExistence type="inferred from homology"/>
<feature type="binding site" evidence="17">
    <location>
        <position position="980"/>
    </location>
    <ligand>
        <name>ATP</name>
        <dbReference type="ChEBI" id="CHEBI:30616"/>
    </ligand>
</feature>
<gene>
    <name evidence="24" type="primary">atp10d</name>
</gene>
<evidence type="ECO:0000256" key="15">
    <source>
        <dbReference type="ARBA" id="ARBA00050913"/>
    </source>
</evidence>
<dbReference type="InterPro" id="IPR001757">
    <property type="entry name" value="P_typ_ATPase"/>
</dbReference>
<dbReference type="GO" id="GO:0045332">
    <property type="term" value="P:phospholipid translocation"/>
    <property type="evidence" value="ECO:0007669"/>
    <property type="project" value="TreeGrafter"/>
</dbReference>
<feature type="binding site" evidence="17">
    <location>
        <position position="1109"/>
    </location>
    <ligand>
        <name>ATP</name>
        <dbReference type="ChEBI" id="CHEBI:30616"/>
    </ligand>
</feature>
<dbReference type="FunCoup" id="A0A6P7LLQ9">
    <property type="interactions" value="515"/>
</dbReference>
<dbReference type="InterPro" id="IPR023214">
    <property type="entry name" value="HAD_sf"/>
</dbReference>
<evidence type="ECO:0000256" key="19">
    <source>
        <dbReference type="RuleBase" id="RU362033"/>
    </source>
</evidence>
<feature type="binding site" evidence="17">
    <location>
        <position position="1085"/>
    </location>
    <ligand>
        <name>ATP</name>
        <dbReference type="ChEBI" id="CHEBI:30616"/>
    </ligand>
</feature>
<evidence type="ECO:0000256" key="11">
    <source>
        <dbReference type="ARBA" id="ARBA00022967"/>
    </source>
</evidence>
<keyword evidence="10 18" id="KW-0460">Magnesium</keyword>
<comment type="catalytic activity">
    <reaction evidence="14 19">
        <text>ATP + H2O + phospholipidSide 1 = ADP + phosphate + phospholipidSide 2.</text>
        <dbReference type="EC" id="7.6.2.1"/>
    </reaction>
</comment>
<feature type="transmembrane region" description="Helical" evidence="19">
    <location>
        <begin position="1180"/>
        <end position="1204"/>
    </location>
</feature>
<evidence type="ECO:0000259" key="21">
    <source>
        <dbReference type="Pfam" id="PF16209"/>
    </source>
</evidence>
<dbReference type="InterPro" id="IPR044492">
    <property type="entry name" value="P_typ_ATPase_HD_dom"/>
</dbReference>
<reference evidence="24" key="1">
    <citation type="submission" date="2025-08" db="UniProtKB">
        <authorList>
            <consortium name="RefSeq"/>
        </authorList>
    </citation>
    <scope>IDENTIFICATION</scope>
</reference>
<dbReference type="OrthoDB" id="377733at2759"/>
<evidence type="ECO:0000256" key="1">
    <source>
        <dbReference type="ARBA" id="ARBA00001946"/>
    </source>
</evidence>
<dbReference type="SUPFAM" id="SSF81665">
    <property type="entry name" value="Calcium ATPase, transmembrane domain M"/>
    <property type="match status" value="1"/>
</dbReference>
<comment type="catalytic activity">
    <reaction evidence="15">
        <text>a beta-D-glucosyl-(1&lt;-&gt;1')-N-acylsphing-4-enine(out) + ATP + H2O = a beta-D-glucosyl-(1&lt;-&gt;1')-N-acylsphing-4-enine(in) + ADP + phosphate + H(+)</text>
        <dbReference type="Rhea" id="RHEA:66036"/>
        <dbReference type="ChEBI" id="CHEBI:15377"/>
        <dbReference type="ChEBI" id="CHEBI:15378"/>
        <dbReference type="ChEBI" id="CHEBI:22801"/>
        <dbReference type="ChEBI" id="CHEBI:30616"/>
        <dbReference type="ChEBI" id="CHEBI:43474"/>
        <dbReference type="ChEBI" id="CHEBI:456216"/>
    </reaction>
    <physiologicalReaction direction="left-to-right" evidence="15">
        <dbReference type="Rhea" id="RHEA:66037"/>
    </physiologicalReaction>
</comment>
<dbReference type="Pfam" id="PF16212">
    <property type="entry name" value="PhoLip_ATPase_C"/>
    <property type="match status" value="1"/>
</dbReference>
<dbReference type="GO" id="GO:0000287">
    <property type="term" value="F:magnesium ion binding"/>
    <property type="evidence" value="ECO:0007669"/>
    <property type="project" value="UniProtKB-UniRule"/>
</dbReference>
<dbReference type="FunFam" id="3.40.1110.10:FF:000009">
    <property type="entry name" value="Phospholipid-transporting ATPase"/>
    <property type="match status" value="1"/>
</dbReference>
<feature type="active site" description="4-aspartylphosphate intermediate" evidence="16">
    <location>
        <position position="504"/>
    </location>
</feature>
<dbReference type="InterPro" id="IPR032631">
    <property type="entry name" value="P-type_ATPase_N"/>
</dbReference>
<feature type="binding site" evidence="17">
    <location>
        <position position="831"/>
    </location>
    <ligand>
        <name>ATP</name>
        <dbReference type="ChEBI" id="CHEBI:30616"/>
    </ligand>
</feature>
<dbReference type="GO" id="GO:1990531">
    <property type="term" value="C:phospholipid-translocating ATPase complex"/>
    <property type="evidence" value="ECO:0007669"/>
    <property type="project" value="UniProtKB-ARBA"/>
</dbReference>
<dbReference type="CTD" id="57205"/>
<comment type="cofactor">
    <cofactor evidence="1 18">
        <name>Mg(2+)</name>
        <dbReference type="ChEBI" id="CHEBI:18420"/>
    </cofactor>
</comment>
<protein>
    <recommendedName>
        <fullName evidence="19">Phospholipid-transporting ATPase</fullName>
        <ecNumber evidence="19">7.6.2.1</ecNumber>
    </recommendedName>
</protein>
<dbReference type="GO" id="GO:0005886">
    <property type="term" value="C:plasma membrane"/>
    <property type="evidence" value="ECO:0007669"/>
    <property type="project" value="TreeGrafter"/>
</dbReference>
<dbReference type="InterPro" id="IPR032630">
    <property type="entry name" value="P_typ_ATPase_c"/>
</dbReference>
<dbReference type="InterPro" id="IPR018303">
    <property type="entry name" value="ATPase_P-typ_P_site"/>
</dbReference>
<dbReference type="FunFam" id="3.40.50.1000:FF:000001">
    <property type="entry name" value="Phospholipid-transporting ATPase IC"/>
    <property type="match status" value="1"/>
</dbReference>
<evidence type="ECO:0000256" key="7">
    <source>
        <dbReference type="ARBA" id="ARBA00022741"/>
    </source>
</evidence>
<dbReference type="KEGG" id="bspl:114848484"/>
<feature type="compositionally biased region" description="Polar residues" evidence="20">
    <location>
        <begin position="700"/>
        <end position="712"/>
    </location>
</feature>
<dbReference type="GO" id="GO:0016887">
    <property type="term" value="F:ATP hydrolysis activity"/>
    <property type="evidence" value="ECO:0007669"/>
    <property type="project" value="InterPro"/>
</dbReference>
<dbReference type="InterPro" id="IPR023298">
    <property type="entry name" value="ATPase_P-typ_TM_dom_sf"/>
</dbReference>